<evidence type="ECO:0000313" key="7">
    <source>
        <dbReference type="EMBL" id="CAK8673531.1"/>
    </source>
</evidence>
<comment type="caution">
    <text evidence="7">The sequence shown here is derived from an EMBL/GenBank/DDBJ whole genome shotgun (WGS) entry which is preliminary data.</text>
</comment>
<proteinExistence type="predicted"/>
<reference evidence="7 8" key="1">
    <citation type="submission" date="2024-02" db="EMBL/GenBank/DDBJ databases">
        <authorList>
            <person name="Daric V."/>
            <person name="Darras S."/>
        </authorList>
    </citation>
    <scope>NUCLEOTIDE SEQUENCE [LARGE SCALE GENOMIC DNA]</scope>
</reference>
<feature type="transmembrane region" description="Helical" evidence="5">
    <location>
        <begin position="316"/>
        <end position="345"/>
    </location>
</feature>
<feature type="domain" description="Major facilitator superfamily (MFS) profile" evidence="6">
    <location>
        <begin position="17"/>
        <end position="425"/>
    </location>
</feature>
<accession>A0ABP0F278</accession>
<organism evidence="7 8">
    <name type="scientific">Clavelina lepadiformis</name>
    <name type="common">Light-bulb sea squirt</name>
    <name type="synonym">Ascidia lepadiformis</name>
    <dbReference type="NCBI Taxonomy" id="159417"/>
    <lineage>
        <taxon>Eukaryota</taxon>
        <taxon>Metazoa</taxon>
        <taxon>Chordata</taxon>
        <taxon>Tunicata</taxon>
        <taxon>Ascidiacea</taxon>
        <taxon>Aplousobranchia</taxon>
        <taxon>Clavelinidae</taxon>
        <taxon>Clavelina</taxon>
    </lineage>
</organism>
<keyword evidence="4 5" id="KW-0472">Membrane</keyword>
<dbReference type="InterPro" id="IPR036259">
    <property type="entry name" value="MFS_trans_sf"/>
</dbReference>
<dbReference type="SUPFAM" id="SSF103473">
    <property type="entry name" value="MFS general substrate transporter"/>
    <property type="match status" value="1"/>
</dbReference>
<feature type="transmembrane region" description="Helical" evidence="5">
    <location>
        <begin position="83"/>
        <end position="102"/>
    </location>
</feature>
<feature type="transmembrane region" description="Helical" evidence="5">
    <location>
        <begin position="180"/>
        <end position="199"/>
    </location>
</feature>
<evidence type="ECO:0000256" key="4">
    <source>
        <dbReference type="ARBA" id="ARBA00023136"/>
    </source>
</evidence>
<feature type="transmembrane region" description="Helical" evidence="5">
    <location>
        <begin position="275"/>
        <end position="295"/>
    </location>
</feature>
<evidence type="ECO:0000256" key="5">
    <source>
        <dbReference type="SAM" id="Phobius"/>
    </source>
</evidence>
<name>A0ABP0F278_CLALP</name>
<evidence type="ECO:0000259" key="6">
    <source>
        <dbReference type="PROSITE" id="PS50850"/>
    </source>
</evidence>
<comment type="subcellular location">
    <subcellularLocation>
        <location evidence="1">Membrane</location>
        <topology evidence="1">Multi-pass membrane protein</topology>
    </subcellularLocation>
</comment>
<dbReference type="Pfam" id="PF07690">
    <property type="entry name" value="MFS_1"/>
    <property type="match status" value="1"/>
</dbReference>
<dbReference type="InterPro" id="IPR011701">
    <property type="entry name" value="MFS"/>
</dbReference>
<dbReference type="EMBL" id="CAWYQH010000002">
    <property type="protein sequence ID" value="CAK8673531.1"/>
    <property type="molecule type" value="Genomic_DNA"/>
</dbReference>
<dbReference type="PANTHER" id="PTHR11662">
    <property type="entry name" value="SOLUTE CARRIER FAMILY 17"/>
    <property type="match status" value="1"/>
</dbReference>
<sequence length="427" mass="46960">MYNHKATHWPQTERKWWVMLLVLLTAILYAARMVMPVSASAMAEEFGWNKADLGGAMGSFYWGYLTTQVVGGYVADKFGGDKVLCVSVFMWGTLTTITPHIARFRFEYASPLALLTILRILLGVSQGVHYPSMMSLLGKKIPETERSFPNGIVGSASQFGTVICGFIGSIILERHSWDDLFYAVGVIALCSVCSFAYFLHSTDNMTYKSHANGSSSKQKLLLGENIASVPWRVIFRKSPVWCLIFTHVCVCNFGFTILSWLPTYFHENFPNENSWLYNTVPYFMSIPASISSGWLGDRLINAKYNVGFIRKLMQTISLCGSAFFIVLLPFASSFYLSVLCAGLSMCMSSFQHAGAFCNAQDIAPSYAGSVFGVMNTFGAIPGFVGVYVAGHILDITKSWTLVFLIMGAVNCLGAVVFAVGGTGKQLV</sequence>
<dbReference type="CDD" id="cd17380">
    <property type="entry name" value="MFS_SLC17A9_like"/>
    <property type="match status" value="1"/>
</dbReference>
<dbReference type="Gene3D" id="1.20.1250.20">
    <property type="entry name" value="MFS general substrate transporter like domains"/>
    <property type="match status" value="2"/>
</dbReference>
<keyword evidence="2 5" id="KW-0812">Transmembrane</keyword>
<dbReference type="Proteomes" id="UP001642483">
    <property type="component" value="Unassembled WGS sequence"/>
</dbReference>
<evidence type="ECO:0000256" key="3">
    <source>
        <dbReference type="ARBA" id="ARBA00022989"/>
    </source>
</evidence>
<feature type="transmembrane region" description="Helical" evidence="5">
    <location>
        <begin position="401"/>
        <end position="421"/>
    </location>
</feature>
<evidence type="ECO:0000256" key="1">
    <source>
        <dbReference type="ARBA" id="ARBA00004141"/>
    </source>
</evidence>
<feature type="transmembrane region" description="Helical" evidence="5">
    <location>
        <begin position="59"/>
        <end position="76"/>
    </location>
</feature>
<protein>
    <recommendedName>
        <fullName evidence="6">Major facilitator superfamily (MFS) profile domain-containing protein</fullName>
    </recommendedName>
</protein>
<keyword evidence="3 5" id="KW-1133">Transmembrane helix</keyword>
<evidence type="ECO:0000256" key="2">
    <source>
        <dbReference type="ARBA" id="ARBA00022692"/>
    </source>
</evidence>
<dbReference type="PANTHER" id="PTHR11662:SF279">
    <property type="entry name" value="VOLTAGE-GATED PURINE NUCLEOTIDE UNIPORTER SLC17A9"/>
    <property type="match status" value="1"/>
</dbReference>
<dbReference type="InterPro" id="IPR050382">
    <property type="entry name" value="MFS_Na/Anion_cotransporter"/>
</dbReference>
<dbReference type="InterPro" id="IPR044777">
    <property type="entry name" value="SLC17A9-like"/>
</dbReference>
<feature type="transmembrane region" description="Helical" evidence="5">
    <location>
        <begin position="365"/>
        <end position="389"/>
    </location>
</feature>
<feature type="transmembrane region" description="Helical" evidence="5">
    <location>
        <begin position="148"/>
        <end position="168"/>
    </location>
</feature>
<gene>
    <name evidence="7" type="ORF">CVLEPA_LOCUS3315</name>
</gene>
<feature type="transmembrane region" description="Helical" evidence="5">
    <location>
        <begin position="240"/>
        <end position="263"/>
    </location>
</feature>
<keyword evidence="8" id="KW-1185">Reference proteome</keyword>
<evidence type="ECO:0000313" key="8">
    <source>
        <dbReference type="Proteomes" id="UP001642483"/>
    </source>
</evidence>
<feature type="transmembrane region" description="Helical" evidence="5">
    <location>
        <begin position="108"/>
        <end position="128"/>
    </location>
</feature>
<dbReference type="InterPro" id="IPR020846">
    <property type="entry name" value="MFS_dom"/>
</dbReference>
<dbReference type="PROSITE" id="PS50850">
    <property type="entry name" value="MFS"/>
    <property type="match status" value="1"/>
</dbReference>